<evidence type="ECO:0000313" key="2">
    <source>
        <dbReference type="Proteomes" id="UP000308167"/>
    </source>
</evidence>
<organism evidence="1 2">
    <name type="scientific">Actinobacillus porcinus</name>
    <dbReference type="NCBI Taxonomy" id="51048"/>
    <lineage>
        <taxon>Bacteria</taxon>
        <taxon>Pseudomonadati</taxon>
        <taxon>Pseudomonadota</taxon>
        <taxon>Gammaproteobacteria</taxon>
        <taxon>Pasteurellales</taxon>
        <taxon>Pasteurellaceae</taxon>
        <taxon>Actinobacillus</taxon>
    </lineage>
</organism>
<dbReference type="PANTHER" id="PTHR35802">
    <property type="entry name" value="PROTEASE SYNTHASE AND SPORULATION PROTEIN PAI 2"/>
    <property type="match status" value="1"/>
</dbReference>
<sequence length="182" mass="20780">MSQPQSWLAIFQENGHYISPNWYPNKAITHKEVPTWNYQAVHIRGTLRQLDDVVAVLAAQTDFWENNLPNNTPWQLSDAPEDYLQALYKAIVCFEIKIEKTEAQFKLSQNKDAATKQRICQHLHQINSPQANVMADLIERYESNDGYVYFSLTNTDVILSEPAISSSLNNVISSFSSRCAIT</sequence>
<keyword evidence="2" id="KW-1185">Reference proteome</keyword>
<protein>
    <submittedName>
        <fullName evidence="1">Protease synthase and sporulation protein PAI 2</fullName>
    </submittedName>
</protein>
<accession>A0ABY6TK34</accession>
<dbReference type="InterPro" id="IPR007396">
    <property type="entry name" value="TR_PAI2-type"/>
</dbReference>
<dbReference type="Proteomes" id="UP000308167">
    <property type="component" value="Unassembled WGS sequence"/>
</dbReference>
<reference evidence="1 2" key="1">
    <citation type="submission" date="2019-05" db="EMBL/GenBank/DDBJ databases">
        <authorList>
            <consortium name="Pathogen Informatics"/>
        </authorList>
    </citation>
    <scope>NUCLEOTIDE SEQUENCE [LARGE SCALE GENOMIC DNA]</scope>
    <source>
        <strain evidence="1 2">NM319</strain>
    </source>
</reference>
<dbReference type="PANTHER" id="PTHR35802:SF1">
    <property type="entry name" value="PROTEASE SYNTHASE AND SPORULATION PROTEIN PAI 2"/>
    <property type="match status" value="1"/>
</dbReference>
<dbReference type="SUPFAM" id="SSF50475">
    <property type="entry name" value="FMN-binding split barrel"/>
    <property type="match status" value="1"/>
</dbReference>
<comment type="caution">
    <text evidence="1">The sequence shown here is derived from an EMBL/GenBank/DDBJ whole genome shotgun (WGS) entry which is preliminary data.</text>
</comment>
<dbReference type="Gene3D" id="2.30.110.10">
    <property type="entry name" value="Electron Transport, Fmn-binding Protein, Chain A"/>
    <property type="match status" value="1"/>
</dbReference>
<gene>
    <name evidence="1" type="primary">paiB_1</name>
    <name evidence="1" type="ORF">SAMEA1410922_00469</name>
</gene>
<dbReference type="Pfam" id="PF04299">
    <property type="entry name" value="FMN_bind_2"/>
    <property type="match status" value="1"/>
</dbReference>
<name>A0ABY6TK34_9PAST</name>
<dbReference type="InterPro" id="IPR012349">
    <property type="entry name" value="Split_barrel_FMN-bd"/>
</dbReference>
<dbReference type="GO" id="GO:0008233">
    <property type="term" value="F:peptidase activity"/>
    <property type="evidence" value="ECO:0007669"/>
    <property type="project" value="UniProtKB-KW"/>
</dbReference>
<evidence type="ECO:0000313" key="1">
    <source>
        <dbReference type="EMBL" id="VTU06467.1"/>
    </source>
</evidence>
<dbReference type="GO" id="GO:0006508">
    <property type="term" value="P:proteolysis"/>
    <property type="evidence" value="ECO:0007669"/>
    <property type="project" value="UniProtKB-KW"/>
</dbReference>
<keyword evidence="1" id="KW-0645">Protease</keyword>
<keyword evidence="1" id="KW-0378">Hydrolase</keyword>
<proteinExistence type="predicted"/>
<dbReference type="EMBL" id="CABFKI010000002">
    <property type="protein sequence ID" value="VTU06467.1"/>
    <property type="molecule type" value="Genomic_DNA"/>
</dbReference>